<evidence type="ECO:0000256" key="10">
    <source>
        <dbReference type="PROSITE-ProRule" id="PRU10141"/>
    </source>
</evidence>
<sequence>MGGSSSKQKRNKKKRHSAPDLRPSAIPPQLHHANTSPAFFTLPPAGTSQPTTNSYPQPTQFHKQPNVRPPMPTPHVPVIPAHGVSASRDQALHPGAQQGDQNIYVAVFSYTALNDEDLTFKKGDRFRVRDKGQGPWWIATLLSTSREGYIPSNYVEEEVNMKSQKWFFGDINRREAERGLMSRFSERGAFLIRESERFPGCYTLSLLDHDLSTGKVVKHFKIRALDKGGFYISPKMTFASLQDLVFYYKDAPHGLPTRLVEPCAKMTPMVPGITWETPRESIQLQKRIGDGQFGEVFKGVWNRRTPVAVKCMKAGSMFPQEFLKEAEIMKNLRHDHLLQLLAVCSDREPIYIVTELMSNGSLLEYLRNERDEERMLTEGQLIDMMAQVASGMQYLEANNYIHRDLAARNVLVGENNLCKVADFGLTRLINGEYIAQRDTKFPVKWTAPEAANYQRFTIKSDVWSFGILMFEIITKGRVPYAALGTQETLNFLARNERMAKPHECSNALYELMLKCWEQEPFNRPTFEFMFSYLDAFSISSQEQYSEDYT</sequence>
<dbReference type="InterPro" id="IPR050198">
    <property type="entry name" value="Non-receptor_tyrosine_kinases"/>
</dbReference>
<dbReference type="InterPro" id="IPR011009">
    <property type="entry name" value="Kinase-like_dom_sf"/>
</dbReference>
<dbReference type="PROSITE" id="PS00109">
    <property type="entry name" value="PROTEIN_KINASE_TYR"/>
    <property type="match status" value="1"/>
</dbReference>
<protein>
    <recommendedName>
        <fullName evidence="11">Tyrosine-protein kinase</fullName>
        <ecNumber evidence="11">2.7.10.2</ecNumber>
    </recommendedName>
</protein>
<dbReference type="InterPro" id="IPR036860">
    <property type="entry name" value="SH2_dom_sf"/>
</dbReference>
<dbReference type="InterPro" id="IPR036028">
    <property type="entry name" value="SH3-like_dom_sf"/>
</dbReference>
<keyword evidence="3 10" id="KW-0547">Nucleotide-binding</keyword>
<accession>A0ABM0LUK1</accession>
<keyword evidence="16" id="KW-1185">Reference proteome</keyword>
<dbReference type="InterPro" id="IPR008266">
    <property type="entry name" value="Tyr_kinase_AS"/>
</dbReference>
<dbReference type="EC" id="2.7.10.2" evidence="11"/>
<evidence type="ECO:0000313" key="17">
    <source>
        <dbReference type="RefSeq" id="XP_006811442.1"/>
    </source>
</evidence>
<keyword evidence="6 11" id="KW-0829">Tyrosine-protein kinase</keyword>
<comment type="similarity">
    <text evidence="11">Belongs to the protein kinase superfamily. Tyr protein kinase family.</text>
</comment>
<dbReference type="CDD" id="cd05034">
    <property type="entry name" value="PTKc_Src_like"/>
    <property type="match status" value="1"/>
</dbReference>
<dbReference type="Gene3D" id="3.30.505.10">
    <property type="entry name" value="SH2 domain"/>
    <property type="match status" value="1"/>
</dbReference>
<dbReference type="Pfam" id="PF00018">
    <property type="entry name" value="SH3_1"/>
    <property type="match status" value="1"/>
</dbReference>
<dbReference type="PANTHER" id="PTHR24418">
    <property type="entry name" value="TYROSINE-PROTEIN KINASE"/>
    <property type="match status" value="1"/>
</dbReference>
<dbReference type="SUPFAM" id="SSF50044">
    <property type="entry name" value="SH3-domain"/>
    <property type="match status" value="1"/>
</dbReference>
<gene>
    <name evidence="17" type="primary">LOC100375796</name>
</gene>
<dbReference type="InterPro" id="IPR000719">
    <property type="entry name" value="Prot_kinase_dom"/>
</dbReference>
<feature type="domain" description="SH3" evidence="14">
    <location>
        <begin position="99"/>
        <end position="160"/>
    </location>
</feature>
<dbReference type="CDD" id="cd11845">
    <property type="entry name" value="SH3_Src_like"/>
    <property type="match status" value="1"/>
</dbReference>
<evidence type="ECO:0000259" key="14">
    <source>
        <dbReference type="PROSITE" id="PS50002"/>
    </source>
</evidence>
<dbReference type="PRINTS" id="PR00452">
    <property type="entry name" value="SH3DOMAIN"/>
</dbReference>
<dbReference type="SMART" id="SM00326">
    <property type="entry name" value="SH3"/>
    <property type="match status" value="1"/>
</dbReference>
<reference evidence="17" key="1">
    <citation type="submission" date="2025-08" db="UniProtKB">
        <authorList>
            <consortium name="RefSeq"/>
        </authorList>
    </citation>
    <scope>IDENTIFICATION</scope>
    <source>
        <tissue evidence="17">Testes</tissue>
    </source>
</reference>
<dbReference type="InterPro" id="IPR001452">
    <property type="entry name" value="SH3_domain"/>
</dbReference>
<dbReference type="InterPro" id="IPR017441">
    <property type="entry name" value="Protein_kinase_ATP_BS"/>
</dbReference>
<keyword evidence="5 10" id="KW-0067">ATP-binding</keyword>
<dbReference type="Proteomes" id="UP000694865">
    <property type="component" value="Unplaced"/>
</dbReference>
<dbReference type="SMART" id="SM00252">
    <property type="entry name" value="SH2"/>
    <property type="match status" value="1"/>
</dbReference>
<evidence type="ECO:0000256" key="3">
    <source>
        <dbReference type="ARBA" id="ARBA00022741"/>
    </source>
</evidence>
<proteinExistence type="inferred from homology"/>
<evidence type="ECO:0000256" key="6">
    <source>
        <dbReference type="ARBA" id="ARBA00023137"/>
    </source>
</evidence>
<dbReference type="RefSeq" id="XP_006811442.1">
    <property type="nucleotide sequence ID" value="XM_006811379.1"/>
</dbReference>
<dbReference type="Pfam" id="PF07714">
    <property type="entry name" value="PK_Tyr_Ser-Thr"/>
    <property type="match status" value="1"/>
</dbReference>
<dbReference type="Gene3D" id="1.10.510.10">
    <property type="entry name" value="Transferase(Phosphotransferase) domain 1"/>
    <property type="match status" value="1"/>
</dbReference>
<dbReference type="InterPro" id="IPR020635">
    <property type="entry name" value="Tyr_kinase_cat_dom"/>
</dbReference>
<evidence type="ECO:0000256" key="7">
    <source>
        <dbReference type="ARBA" id="ARBA00051245"/>
    </source>
</evidence>
<dbReference type="InterPro" id="IPR000980">
    <property type="entry name" value="SH2"/>
</dbReference>
<evidence type="ECO:0000256" key="5">
    <source>
        <dbReference type="ARBA" id="ARBA00022840"/>
    </source>
</evidence>
<evidence type="ECO:0000256" key="8">
    <source>
        <dbReference type="PROSITE-ProRule" id="PRU00191"/>
    </source>
</evidence>
<evidence type="ECO:0000259" key="13">
    <source>
        <dbReference type="PROSITE" id="PS50001"/>
    </source>
</evidence>
<feature type="region of interest" description="Disordered" evidence="12">
    <location>
        <begin position="1"/>
        <end position="66"/>
    </location>
</feature>
<feature type="binding site" evidence="10">
    <location>
        <position position="310"/>
    </location>
    <ligand>
        <name>ATP</name>
        <dbReference type="ChEBI" id="CHEBI:30616"/>
    </ligand>
</feature>
<feature type="domain" description="Protein kinase" evidence="15">
    <location>
        <begin position="282"/>
        <end position="537"/>
    </location>
</feature>
<dbReference type="SUPFAM" id="SSF55550">
    <property type="entry name" value="SH2 domain"/>
    <property type="match status" value="1"/>
</dbReference>
<keyword evidence="8" id="KW-0727">SH2 domain</keyword>
<evidence type="ECO:0000256" key="11">
    <source>
        <dbReference type="RuleBase" id="RU362096"/>
    </source>
</evidence>
<keyword evidence="1 9" id="KW-0728">SH3 domain</keyword>
<dbReference type="GeneID" id="100375796"/>
<keyword evidence="4 11" id="KW-0418">Kinase</keyword>
<feature type="compositionally biased region" description="Polar residues" evidence="12">
    <location>
        <begin position="46"/>
        <end position="63"/>
    </location>
</feature>
<dbReference type="PRINTS" id="PR00109">
    <property type="entry name" value="TYRKINASE"/>
</dbReference>
<evidence type="ECO:0000256" key="1">
    <source>
        <dbReference type="ARBA" id="ARBA00022443"/>
    </source>
</evidence>
<dbReference type="Gene3D" id="2.30.30.40">
    <property type="entry name" value="SH3 Domains"/>
    <property type="match status" value="1"/>
</dbReference>
<dbReference type="PROSITE" id="PS50011">
    <property type="entry name" value="PROTEIN_KINASE_DOM"/>
    <property type="match status" value="1"/>
</dbReference>
<evidence type="ECO:0000256" key="4">
    <source>
        <dbReference type="ARBA" id="ARBA00022777"/>
    </source>
</evidence>
<feature type="compositionally biased region" description="Basic residues" evidence="12">
    <location>
        <begin position="7"/>
        <end position="16"/>
    </location>
</feature>
<comment type="catalytic activity">
    <reaction evidence="7 11">
        <text>L-tyrosyl-[protein] + ATP = O-phospho-L-tyrosyl-[protein] + ADP + H(+)</text>
        <dbReference type="Rhea" id="RHEA:10596"/>
        <dbReference type="Rhea" id="RHEA-COMP:10136"/>
        <dbReference type="Rhea" id="RHEA-COMP:20101"/>
        <dbReference type="ChEBI" id="CHEBI:15378"/>
        <dbReference type="ChEBI" id="CHEBI:30616"/>
        <dbReference type="ChEBI" id="CHEBI:46858"/>
        <dbReference type="ChEBI" id="CHEBI:61978"/>
        <dbReference type="ChEBI" id="CHEBI:456216"/>
        <dbReference type="EC" id="2.7.10.2"/>
    </reaction>
</comment>
<dbReference type="SMART" id="SM00219">
    <property type="entry name" value="TyrKc"/>
    <property type="match status" value="1"/>
</dbReference>
<dbReference type="Pfam" id="PF00017">
    <property type="entry name" value="SH2"/>
    <property type="match status" value="1"/>
</dbReference>
<keyword evidence="2 11" id="KW-0808">Transferase</keyword>
<dbReference type="PROSITE" id="PS50001">
    <property type="entry name" value="SH2"/>
    <property type="match status" value="1"/>
</dbReference>
<organism evidence="16 17">
    <name type="scientific">Saccoglossus kowalevskii</name>
    <name type="common">Acorn worm</name>
    <dbReference type="NCBI Taxonomy" id="10224"/>
    <lineage>
        <taxon>Eukaryota</taxon>
        <taxon>Metazoa</taxon>
        <taxon>Hemichordata</taxon>
        <taxon>Enteropneusta</taxon>
        <taxon>Harrimaniidae</taxon>
        <taxon>Saccoglossus</taxon>
    </lineage>
</organism>
<name>A0ABM0LUK1_SACKO</name>
<evidence type="ECO:0000256" key="12">
    <source>
        <dbReference type="SAM" id="MobiDB-lite"/>
    </source>
</evidence>
<feature type="domain" description="SH2" evidence="13">
    <location>
        <begin position="166"/>
        <end position="263"/>
    </location>
</feature>
<dbReference type="PROSITE" id="PS50002">
    <property type="entry name" value="SH3"/>
    <property type="match status" value="1"/>
</dbReference>
<evidence type="ECO:0000256" key="2">
    <source>
        <dbReference type="ARBA" id="ARBA00022679"/>
    </source>
</evidence>
<dbReference type="SUPFAM" id="SSF56112">
    <property type="entry name" value="Protein kinase-like (PK-like)"/>
    <property type="match status" value="1"/>
</dbReference>
<evidence type="ECO:0000259" key="15">
    <source>
        <dbReference type="PROSITE" id="PS50011"/>
    </source>
</evidence>
<dbReference type="InterPro" id="IPR001245">
    <property type="entry name" value="Ser-Thr/Tyr_kinase_cat_dom"/>
</dbReference>
<dbReference type="PRINTS" id="PR00401">
    <property type="entry name" value="SH2DOMAIN"/>
</dbReference>
<dbReference type="PROSITE" id="PS00107">
    <property type="entry name" value="PROTEIN_KINASE_ATP"/>
    <property type="match status" value="1"/>
</dbReference>
<evidence type="ECO:0000256" key="9">
    <source>
        <dbReference type="PROSITE-ProRule" id="PRU00192"/>
    </source>
</evidence>
<evidence type="ECO:0000313" key="16">
    <source>
        <dbReference type="Proteomes" id="UP000694865"/>
    </source>
</evidence>